<evidence type="ECO:0000313" key="1">
    <source>
        <dbReference type="EMBL" id="KKW12867.1"/>
    </source>
</evidence>
<protein>
    <recommendedName>
        <fullName evidence="3">Ribbon-helix-helix protein CopG domain-containing protein</fullName>
    </recommendedName>
</protein>
<proteinExistence type="predicted"/>
<reference evidence="1 2" key="1">
    <citation type="journal article" date="2015" name="Nature">
        <title>rRNA introns, odd ribosomes, and small enigmatic genomes across a large radiation of phyla.</title>
        <authorList>
            <person name="Brown C.T."/>
            <person name="Hug L.A."/>
            <person name="Thomas B.C."/>
            <person name="Sharon I."/>
            <person name="Castelle C.J."/>
            <person name="Singh A."/>
            <person name="Wilkins M.J."/>
            <person name="Williams K.H."/>
            <person name="Banfield J.F."/>
        </authorList>
    </citation>
    <scope>NUCLEOTIDE SEQUENCE [LARGE SCALE GENOMIC DNA]</scope>
</reference>
<organism evidence="1 2">
    <name type="scientific">Candidatus Gottesmanbacteria bacterium GW2011_GWB1_49_7</name>
    <dbReference type="NCBI Taxonomy" id="1618448"/>
    <lineage>
        <taxon>Bacteria</taxon>
        <taxon>Candidatus Gottesmaniibacteriota</taxon>
    </lineage>
</organism>
<comment type="caution">
    <text evidence="1">The sequence shown here is derived from an EMBL/GenBank/DDBJ whole genome shotgun (WGS) entry which is preliminary data.</text>
</comment>
<evidence type="ECO:0008006" key="3">
    <source>
        <dbReference type="Google" id="ProtNLM"/>
    </source>
</evidence>
<sequence length="71" mass="7975">MNRKPTSFTLTEHCRGLLVMLSHKLGISQAAIVELAIREKAERETPPPLADERDQLIDGQHRIKATLAETK</sequence>
<dbReference type="Proteomes" id="UP000034588">
    <property type="component" value="Unassembled WGS sequence"/>
</dbReference>
<dbReference type="EMBL" id="LCQD01000008">
    <property type="protein sequence ID" value="KKW12867.1"/>
    <property type="molecule type" value="Genomic_DNA"/>
</dbReference>
<dbReference type="AlphaFoldDB" id="A0A0G1YD25"/>
<gene>
    <name evidence="1" type="ORF">UY48_C0008G0042</name>
</gene>
<evidence type="ECO:0000313" key="2">
    <source>
        <dbReference type="Proteomes" id="UP000034588"/>
    </source>
</evidence>
<accession>A0A0G1YD25</accession>
<name>A0A0G1YD25_9BACT</name>